<keyword evidence="3" id="KW-1185">Reference proteome</keyword>
<sequence>MLRKLILAAALLAAVPMVMAADASDAKAWFHCDDWAATLVRDDTYGVDAWFDDNAGDRPLTDREATRFDTLASGTRVCLPPKRDSSRTSNSVY</sequence>
<protein>
    <submittedName>
        <fullName evidence="2">Uncharacterized protein</fullName>
    </submittedName>
</protein>
<dbReference type="RefSeq" id="WP_089401682.1">
    <property type="nucleotide sequence ID" value="NZ_FZOT01000027.1"/>
</dbReference>
<dbReference type="EMBL" id="FZOT01000027">
    <property type="protein sequence ID" value="SNT34923.1"/>
    <property type="molecule type" value="Genomic_DNA"/>
</dbReference>
<evidence type="ECO:0000313" key="3">
    <source>
        <dbReference type="Proteomes" id="UP000198284"/>
    </source>
</evidence>
<feature type="signal peptide" evidence="1">
    <location>
        <begin position="1"/>
        <end position="20"/>
    </location>
</feature>
<gene>
    <name evidence="2" type="ORF">SAMN06265795_12737</name>
</gene>
<evidence type="ECO:0000256" key="1">
    <source>
        <dbReference type="SAM" id="SignalP"/>
    </source>
</evidence>
<dbReference type="AlphaFoldDB" id="A0A239LYQ3"/>
<reference evidence="2 3" key="1">
    <citation type="submission" date="2017-06" db="EMBL/GenBank/DDBJ databases">
        <authorList>
            <person name="Kim H.J."/>
            <person name="Triplett B.A."/>
        </authorList>
    </citation>
    <scope>NUCLEOTIDE SEQUENCE [LARGE SCALE GENOMIC DNA]</scope>
    <source>
        <strain evidence="2 3">U15</strain>
    </source>
</reference>
<proteinExistence type="predicted"/>
<accession>A0A239LYQ3</accession>
<dbReference type="Proteomes" id="UP000198284">
    <property type="component" value="Unassembled WGS sequence"/>
</dbReference>
<evidence type="ECO:0000313" key="2">
    <source>
        <dbReference type="EMBL" id="SNT34923.1"/>
    </source>
</evidence>
<organism evidence="2 3">
    <name type="scientific">Noviherbaspirillum humi</name>
    <dbReference type="NCBI Taxonomy" id="1688639"/>
    <lineage>
        <taxon>Bacteria</taxon>
        <taxon>Pseudomonadati</taxon>
        <taxon>Pseudomonadota</taxon>
        <taxon>Betaproteobacteria</taxon>
        <taxon>Burkholderiales</taxon>
        <taxon>Oxalobacteraceae</taxon>
        <taxon>Noviherbaspirillum</taxon>
    </lineage>
</organism>
<keyword evidence="1" id="KW-0732">Signal</keyword>
<feature type="chain" id="PRO_5012692539" evidence="1">
    <location>
        <begin position="21"/>
        <end position="93"/>
    </location>
</feature>
<name>A0A239LYQ3_9BURK</name>